<evidence type="ECO:0000313" key="2">
    <source>
        <dbReference type="EMBL" id="KAJ7653461.1"/>
    </source>
</evidence>
<comment type="caution">
    <text evidence="2">The sequence shown here is derived from an EMBL/GenBank/DDBJ whole genome shotgun (WGS) entry which is preliminary data.</text>
</comment>
<reference evidence="2" key="1">
    <citation type="submission" date="2023-03" db="EMBL/GenBank/DDBJ databases">
        <title>Massive genome expansion in bonnet fungi (Mycena s.s.) driven by repeated elements and novel gene families across ecological guilds.</title>
        <authorList>
            <consortium name="Lawrence Berkeley National Laboratory"/>
            <person name="Harder C.B."/>
            <person name="Miyauchi S."/>
            <person name="Viragh M."/>
            <person name="Kuo A."/>
            <person name="Thoen E."/>
            <person name="Andreopoulos B."/>
            <person name="Lu D."/>
            <person name="Skrede I."/>
            <person name="Drula E."/>
            <person name="Henrissat B."/>
            <person name="Morin E."/>
            <person name="Kohler A."/>
            <person name="Barry K."/>
            <person name="LaButti K."/>
            <person name="Morin E."/>
            <person name="Salamov A."/>
            <person name="Lipzen A."/>
            <person name="Mereny Z."/>
            <person name="Hegedus B."/>
            <person name="Baldrian P."/>
            <person name="Stursova M."/>
            <person name="Weitz H."/>
            <person name="Taylor A."/>
            <person name="Grigoriev I.V."/>
            <person name="Nagy L.G."/>
            <person name="Martin F."/>
            <person name="Kauserud H."/>
        </authorList>
    </citation>
    <scope>NUCLEOTIDE SEQUENCE</scope>
    <source>
        <strain evidence="2">CBHHK067</strain>
    </source>
</reference>
<feature type="region of interest" description="Disordered" evidence="1">
    <location>
        <begin position="84"/>
        <end position="150"/>
    </location>
</feature>
<evidence type="ECO:0000313" key="3">
    <source>
        <dbReference type="Proteomes" id="UP001221757"/>
    </source>
</evidence>
<dbReference type="Proteomes" id="UP001221757">
    <property type="component" value="Unassembled WGS sequence"/>
</dbReference>
<gene>
    <name evidence="2" type="ORF">B0H17DRAFT_1147110</name>
</gene>
<dbReference type="EMBL" id="JARKIE010000335">
    <property type="protein sequence ID" value="KAJ7653461.1"/>
    <property type="molecule type" value="Genomic_DNA"/>
</dbReference>
<protein>
    <submittedName>
        <fullName evidence="2">Uncharacterized protein</fullName>
    </submittedName>
</protein>
<keyword evidence="3" id="KW-1185">Reference proteome</keyword>
<feature type="compositionally biased region" description="Basic and acidic residues" evidence="1">
    <location>
        <begin position="88"/>
        <end position="104"/>
    </location>
</feature>
<proteinExistence type="predicted"/>
<dbReference type="AlphaFoldDB" id="A0AAD7G3T0"/>
<name>A0AAD7G3T0_MYCRO</name>
<organism evidence="2 3">
    <name type="scientific">Mycena rosella</name>
    <name type="common">Pink bonnet</name>
    <name type="synonym">Agaricus rosellus</name>
    <dbReference type="NCBI Taxonomy" id="1033263"/>
    <lineage>
        <taxon>Eukaryota</taxon>
        <taxon>Fungi</taxon>
        <taxon>Dikarya</taxon>
        <taxon>Basidiomycota</taxon>
        <taxon>Agaricomycotina</taxon>
        <taxon>Agaricomycetes</taxon>
        <taxon>Agaricomycetidae</taxon>
        <taxon>Agaricales</taxon>
        <taxon>Marasmiineae</taxon>
        <taxon>Mycenaceae</taxon>
        <taxon>Mycena</taxon>
    </lineage>
</organism>
<sequence length="285" mass="31202">MRKFRHGLHVSGLFPPGIKILTCNTAAKVSTTLHVQCRLMHNHAPSKNLPVPSEGNIVWQCESLSKEEEEDELELEEDMPLTQSLCLGDKHGGEQTDSSKEERNSGAVPLQQQQQQDAEGDDAGGNGNSNGNSDGDDNGPHVNNDPHTELPPPRVWYYLAPQDIYCDAEATEQAVNQAGSGFVKVKILMKLAQLKSNDGTTLWCTMPNGDMYRDPLRAEAAVFEAGSKNLKVTHGLGDAGMVYLHKDLCVGKEKKKTWLPNSATTANVQIRIFSPNRSGTVKDKK</sequence>
<evidence type="ECO:0000256" key="1">
    <source>
        <dbReference type="SAM" id="MobiDB-lite"/>
    </source>
</evidence>
<accession>A0AAD7G3T0</accession>